<feature type="compositionally biased region" description="Basic and acidic residues" evidence="1">
    <location>
        <begin position="155"/>
        <end position="164"/>
    </location>
</feature>
<dbReference type="EMBL" id="BMVP01000002">
    <property type="protein sequence ID" value="GHB48802.1"/>
    <property type="molecule type" value="Genomic_DNA"/>
</dbReference>
<feature type="compositionally biased region" description="Basic and acidic residues" evidence="1">
    <location>
        <begin position="184"/>
        <end position="272"/>
    </location>
</feature>
<comment type="caution">
    <text evidence="3">The sequence shown here is derived from an EMBL/GenBank/DDBJ whole genome shotgun (WGS) entry which is preliminary data.</text>
</comment>
<dbReference type="Proteomes" id="UP000642673">
    <property type="component" value="Unassembled WGS sequence"/>
</dbReference>
<evidence type="ECO:0000313" key="4">
    <source>
        <dbReference type="Proteomes" id="UP000642673"/>
    </source>
</evidence>
<feature type="compositionally biased region" description="Basic and acidic residues" evidence="1">
    <location>
        <begin position="129"/>
        <end position="147"/>
    </location>
</feature>
<organism evidence="3 4">
    <name type="scientific">Streptomyces cirratus</name>
    <dbReference type="NCBI Taxonomy" id="68187"/>
    <lineage>
        <taxon>Bacteria</taxon>
        <taxon>Bacillati</taxon>
        <taxon>Actinomycetota</taxon>
        <taxon>Actinomycetes</taxon>
        <taxon>Kitasatosporales</taxon>
        <taxon>Streptomycetaceae</taxon>
        <taxon>Streptomyces</taxon>
    </lineage>
</organism>
<evidence type="ECO:0000256" key="1">
    <source>
        <dbReference type="SAM" id="MobiDB-lite"/>
    </source>
</evidence>
<proteinExistence type="predicted"/>
<dbReference type="RefSeq" id="WP_190183489.1">
    <property type="nucleotide sequence ID" value="NZ_BMVP01000002.1"/>
</dbReference>
<evidence type="ECO:0008006" key="5">
    <source>
        <dbReference type="Google" id="ProtNLM"/>
    </source>
</evidence>
<keyword evidence="2" id="KW-0732">Signal</keyword>
<reference evidence="4" key="1">
    <citation type="journal article" date="2019" name="Int. J. Syst. Evol. Microbiol.">
        <title>The Global Catalogue of Microorganisms (GCM) 10K type strain sequencing project: providing services to taxonomists for standard genome sequencing and annotation.</title>
        <authorList>
            <consortium name="The Broad Institute Genomics Platform"/>
            <consortium name="The Broad Institute Genome Sequencing Center for Infectious Disease"/>
            <person name="Wu L."/>
            <person name="Ma J."/>
        </authorList>
    </citation>
    <scope>NUCLEOTIDE SEQUENCE [LARGE SCALE GENOMIC DNA]</scope>
    <source>
        <strain evidence="4">JCM 4738</strain>
    </source>
</reference>
<protein>
    <recommendedName>
        <fullName evidence="5">Translation initiation factor IF-2</fullName>
    </recommendedName>
</protein>
<feature type="signal peptide" evidence="2">
    <location>
        <begin position="1"/>
        <end position="26"/>
    </location>
</feature>
<feature type="chain" id="PRO_5045158465" description="Translation initiation factor IF-2" evidence="2">
    <location>
        <begin position="27"/>
        <end position="289"/>
    </location>
</feature>
<evidence type="ECO:0000313" key="3">
    <source>
        <dbReference type="EMBL" id="GHB48802.1"/>
    </source>
</evidence>
<accession>A0ABQ3ENQ3</accession>
<gene>
    <name evidence="3" type="ORF">GCM10010347_18360</name>
</gene>
<evidence type="ECO:0000256" key="2">
    <source>
        <dbReference type="SAM" id="SignalP"/>
    </source>
</evidence>
<keyword evidence="4" id="KW-1185">Reference proteome</keyword>
<name>A0ABQ3ENQ3_9ACTN</name>
<feature type="region of interest" description="Disordered" evidence="1">
    <location>
        <begin position="108"/>
        <end position="289"/>
    </location>
</feature>
<sequence>MRARTTAAALLGALAIVLPTAGATLAADHDDDDGRRSLGRLEYLVEDDDEAGDDEHRQIRPADNDTCYRLTGTSWENPATTVRNETESLAVLFRDRDCGERAERTLAPGERANGVQVRSVLFKPVDDEEGRHEGRNDGRNDGRHDGNDDGFGNGDEDRGRHDARPGMPGAPVQNGAKPAMQEMVKPRTDEPAAQPRDEQPRDEQPGDEQARDEQARDEQAGDEHAREEQQAREEQARQEETARQDQARRDEQARQEQQAREEQDRREEEQGRTGEQGPDMFDRIFGAIG</sequence>